<organism evidence="3 4">
    <name type="scientific">Aequorivita aquimaris</name>
    <dbReference type="NCBI Taxonomy" id="1548749"/>
    <lineage>
        <taxon>Bacteria</taxon>
        <taxon>Pseudomonadati</taxon>
        <taxon>Bacteroidota</taxon>
        <taxon>Flavobacteriia</taxon>
        <taxon>Flavobacteriales</taxon>
        <taxon>Flavobacteriaceae</taxon>
        <taxon>Aequorivita</taxon>
    </lineage>
</organism>
<dbReference type="Proteomes" id="UP000070138">
    <property type="component" value="Unassembled WGS sequence"/>
</dbReference>
<dbReference type="STRING" id="1548749.LS48_03630"/>
<evidence type="ECO:0000313" key="3">
    <source>
        <dbReference type="EMBL" id="KXO00507.1"/>
    </source>
</evidence>
<feature type="domain" description="Secretion system C-terminal sorting" evidence="2">
    <location>
        <begin position="507"/>
        <end position="574"/>
    </location>
</feature>
<comment type="caution">
    <text evidence="3">The sequence shown here is derived from an EMBL/GenBank/DDBJ whole genome shotgun (WGS) entry which is preliminary data.</text>
</comment>
<dbReference type="InterPro" id="IPR026444">
    <property type="entry name" value="Secre_tail"/>
</dbReference>
<gene>
    <name evidence="3" type="ORF">LS48_03630</name>
</gene>
<dbReference type="Pfam" id="PF18962">
    <property type="entry name" value="Por_Secre_tail"/>
    <property type="match status" value="1"/>
</dbReference>
<dbReference type="NCBIfam" id="TIGR04183">
    <property type="entry name" value="Por_Secre_tail"/>
    <property type="match status" value="1"/>
</dbReference>
<evidence type="ECO:0000256" key="1">
    <source>
        <dbReference type="ARBA" id="ARBA00022729"/>
    </source>
</evidence>
<proteinExistence type="predicted"/>
<dbReference type="EMBL" id="JRWG01000002">
    <property type="protein sequence ID" value="KXO00507.1"/>
    <property type="molecule type" value="Genomic_DNA"/>
</dbReference>
<reference evidence="4" key="1">
    <citation type="submission" date="2014-10" db="EMBL/GenBank/DDBJ databases">
        <title>Genome sequencing of Vitellibacter sp. D-24.</title>
        <authorList>
            <person name="Thevarajoo S."/>
            <person name="Selvaratnam C."/>
            <person name="Goh K.M."/>
            <person name="Chong C.S."/>
        </authorList>
    </citation>
    <scope>NUCLEOTIDE SEQUENCE [LARGE SCALE GENOMIC DNA]</scope>
    <source>
        <strain evidence="4">D-24</strain>
    </source>
</reference>
<dbReference type="RefSeq" id="WP_062620062.1">
    <property type="nucleotide sequence ID" value="NZ_JRWG01000002.1"/>
</dbReference>
<name>A0A137RK05_9FLAO</name>
<keyword evidence="4" id="KW-1185">Reference proteome</keyword>
<reference evidence="3 4" key="2">
    <citation type="journal article" date="2016" name="Int. J. Syst. Evol. Microbiol.">
        <title>Vitellibacter aquimaris sp. nov., a marine bacterium isolated from seawater.</title>
        <authorList>
            <person name="Thevarajoo S."/>
            <person name="Selvaratnam C."/>
            <person name="Goh K.M."/>
            <person name="Hong K.W."/>
            <person name="Chan X.Y."/>
            <person name="Chan K.G."/>
            <person name="Chong C.S."/>
        </authorList>
    </citation>
    <scope>NUCLEOTIDE SEQUENCE [LARGE SCALE GENOMIC DNA]</scope>
    <source>
        <strain evidence="3 4">D-24</strain>
    </source>
</reference>
<keyword evidence="1" id="KW-0732">Signal</keyword>
<sequence>MKNVITFLMCSLCIITGIAQSDFSGNNIIISERTPELEALYEQAKVLEQNGTAAEINANRMAIKNAWQEIDPNVAALYKPIVTNRLPETVENLPYNGISYPTQLLERDGLPEIPEDWGTDHFLRNDFIDGVDMDVTGSGDIYIGAYENLIDFGGTFDSIYIYRSTNYGQTFDEWKKVGVTAAMRKMQIISMDGAGDEYLLAYLVTDSENFQVWRWNMATGAFDAQVIASDVTDFGVDRNFPGNTNAQRVFATYEKTTSCTEVFSARSTAGSYGFGWVDEISVGLCGQQVEFTYGLNGGCYTTFTGATSGNLYAAANSNYNDPASWDANETLATGASTESLNPTIRAARKDFASDEVLVITSSRAAGSSDSYTGQAYRRENGAAYAPINYIGAGSDASIAHIDTWMSKVGTETIETAYVRDDIDDSEDDLNRSFQYDGTGFGPFEGVGDSGLNVFDGFASVIAETNDQLPCMAFAGTSGGGSYGYGLYYDAKSDLSVGENSFEDFKFYPNPTKEILNFSSKNVIEHLSIYSILGQKVLEDSPNQNDATLNVASLRPGVYVLKLAINGQSATYKFIKQ</sequence>
<protein>
    <recommendedName>
        <fullName evidence="2">Secretion system C-terminal sorting domain-containing protein</fullName>
    </recommendedName>
</protein>
<evidence type="ECO:0000259" key="2">
    <source>
        <dbReference type="Pfam" id="PF18962"/>
    </source>
</evidence>
<dbReference type="AlphaFoldDB" id="A0A137RK05"/>
<evidence type="ECO:0000313" key="4">
    <source>
        <dbReference type="Proteomes" id="UP000070138"/>
    </source>
</evidence>
<dbReference type="OrthoDB" id="1393468at2"/>
<accession>A0A137RK05</accession>